<evidence type="ECO:0000256" key="3">
    <source>
        <dbReference type="ARBA" id="ARBA00022982"/>
    </source>
</evidence>
<dbReference type="NCBIfam" id="TIGR01068">
    <property type="entry name" value="thioredoxin"/>
    <property type="match status" value="1"/>
</dbReference>
<dbReference type="InterPro" id="IPR036249">
    <property type="entry name" value="Thioredoxin-like_sf"/>
</dbReference>
<name>A0A1V6CBL6_UNCT6</name>
<sequence length="105" mass="11738">MLILNKENFDEALNGNFLMLVDFYADWCGPCRMMAPIVEGIAKDLEGKIVVAKLNVDDNPDIAARFQIFSIPTFILFKNGKIEEKIIGAVGKEGLLEKITPHIKD</sequence>
<evidence type="ECO:0000256" key="9">
    <source>
        <dbReference type="PIRSR" id="PIRSR000077-4"/>
    </source>
</evidence>
<evidence type="ECO:0000256" key="6">
    <source>
        <dbReference type="NCBIfam" id="TIGR01068"/>
    </source>
</evidence>
<accession>A0A1V6CBL6</accession>
<gene>
    <name evidence="11" type="primary">trxA</name>
    <name evidence="11" type="ORF">BWX89_00595</name>
</gene>
<evidence type="ECO:0000256" key="8">
    <source>
        <dbReference type="PIRSR" id="PIRSR000077-1"/>
    </source>
</evidence>
<dbReference type="CDD" id="cd02947">
    <property type="entry name" value="TRX_family"/>
    <property type="match status" value="1"/>
</dbReference>
<feature type="domain" description="Thioredoxin" evidence="10">
    <location>
        <begin position="1"/>
        <end position="104"/>
    </location>
</feature>
<keyword evidence="4 9" id="KW-1015">Disulfide bond</keyword>
<dbReference type="EMBL" id="MWDQ01000046">
    <property type="protein sequence ID" value="OQB74273.1"/>
    <property type="molecule type" value="Genomic_DNA"/>
</dbReference>
<dbReference type="InterPro" id="IPR005746">
    <property type="entry name" value="Thioredoxin"/>
</dbReference>
<dbReference type="InterPro" id="IPR013766">
    <property type="entry name" value="Thioredoxin_domain"/>
</dbReference>
<evidence type="ECO:0000256" key="4">
    <source>
        <dbReference type="ARBA" id="ARBA00023157"/>
    </source>
</evidence>
<dbReference type="FunFam" id="3.40.30.10:FF:000001">
    <property type="entry name" value="Thioredoxin"/>
    <property type="match status" value="1"/>
</dbReference>
<evidence type="ECO:0000256" key="1">
    <source>
        <dbReference type="ARBA" id="ARBA00008987"/>
    </source>
</evidence>
<feature type="site" description="Deprotonates C-terminal active site Cys" evidence="8">
    <location>
        <position position="22"/>
    </location>
</feature>
<dbReference type="PANTHER" id="PTHR45663:SF11">
    <property type="entry name" value="GEO12009P1"/>
    <property type="match status" value="1"/>
</dbReference>
<dbReference type="InterPro" id="IPR017937">
    <property type="entry name" value="Thioredoxin_CS"/>
</dbReference>
<comment type="similarity">
    <text evidence="1 7">Belongs to the thioredoxin family.</text>
</comment>
<evidence type="ECO:0000313" key="11">
    <source>
        <dbReference type="EMBL" id="OQB74273.1"/>
    </source>
</evidence>
<keyword evidence="2" id="KW-0813">Transport</keyword>
<organism evidence="11">
    <name type="scientific">candidate division TA06 bacterium ADurb.Bin131</name>
    <dbReference type="NCBI Taxonomy" id="1852827"/>
    <lineage>
        <taxon>Bacteria</taxon>
        <taxon>Bacteria division TA06</taxon>
    </lineage>
</organism>
<feature type="active site" description="Nucleophile" evidence="8">
    <location>
        <position position="31"/>
    </location>
</feature>
<protein>
    <recommendedName>
        <fullName evidence="6 7">Thioredoxin</fullName>
    </recommendedName>
</protein>
<dbReference type="SUPFAM" id="SSF52833">
    <property type="entry name" value="Thioredoxin-like"/>
    <property type="match status" value="1"/>
</dbReference>
<dbReference type="GO" id="GO:0015035">
    <property type="term" value="F:protein-disulfide reductase activity"/>
    <property type="evidence" value="ECO:0007669"/>
    <property type="project" value="UniProtKB-UniRule"/>
</dbReference>
<dbReference type="Pfam" id="PF00085">
    <property type="entry name" value="Thioredoxin"/>
    <property type="match status" value="1"/>
</dbReference>
<dbReference type="GO" id="GO:0005737">
    <property type="term" value="C:cytoplasm"/>
    <property type="evidence" value="ECO:0007669"/>
    <property type="project" value="TreeGrafter"/>
</dbReference>
<dbReference type="PANTHER" id="PTHR45663">
    <property type="entry name" value="GEO12009P1"/>
    <property type="match status" value="1"/>
</dbReference>
<feature type="site" description="Contributes to redox potential value" evidence="8">
    <location>
        <position position="30"/>
    </location>
</feature>
<evidence type="ECO:0000259" key="10">
    <source>
        <dbReference type="PROSITE" id="PS51352"/>
    </source>
</evidence>
<feature type="disulfide bond" description="Redox-active" evidence="9">
    <location>
        <begin position="28"/>
        <end position="31"/>
    </location>
</feature>
<feature type="site" description="Contributes to redox potential value" evidence="8">
    <location>
        <position position="29"/>
    </location>
</feature>
<dbReference type="AlphaFoldDB" id="A0A1V6CBL6"/>
<feature type="active site" description="Nucleophile" evidence="8">
    <location>
        <position position="28"/>
    </location>
</feature>
<reference evidence="11" key="1">
    <citation type="submission" date="2017-02" db="EMBL/GenBank/DDBJ databases">
        <title>Delving into the versatile metabolic prowess of the omnipresent phylum Bacteroidetes.</title>
        <authorList>
            <person name="Nobu M.K."/>
            <person name="Mei R."/>
            <person name="Narihiro T."/>
            <person name="Kuroda K."/>
            <person name="Liu W.-T."/>
        </authorList>
    </citation>
    <scope>NUCLEOTIDE SEQUENCE</scope>
    <source>
        <strain evidence="11">ADurb.Bin131</strain>
    </source>
</reference>
<evidence type="ECO:0000256" key="5">
    <source>
        <dbReference type="ARBA" id="ARBA00023284"/>
    </source>
</evidence>
<dbReference type="PRINTS" id="PR00421">
    <property type="entry name" value="THIOREDOXIN"/>
</dbReference>
<evidence type="ECO:0000256" key="7">
    <source>
        <dbReference type="PIRNR" id="PIRNR000077"/>
    </source>
</evidence>
<comment type="caution">
    <text evidence="11">The sequence shown here is derived from an EMBL/GenBank/DDBJ whole genome shotgun (WGS) entry which is preliminary data.</text>
</comment>
<keyword evidence="3" id="KW-0249">Electron transport</keyword>
<dbReference type="Gene3D" id="3.40.30.10">
    <property type="entry name" value="Glutaredoxin"/>
    <property type="match status" value="1"/>
</dbReference>
<proteinExistence type="inferred from homology"/>
<dbReference type="PIRSF" id="PIRSF000077">
    <property type="entry name" value="Thioredoxin"/>
    <property type="match status" value="1"/>
</dbReference>
<keyword evidence="5 9" id="KW-0676">Redox-active center</keyword>
<dbReference type="PROSITE" id="PS51352">
    <property type="entry name" value="THIOREDOXIN_2"/>
    <property type="match status" value="1"/>
</dbReference>
<dbReference type="Proteomes" id="UP000485562">
    <property type="component" value="Unassembled WGS sequence"/>
</dbReference>
<dbReference type="PROSITE" id="PS00194">
    <property type="entry name" value="THIOREDOXIN_1"/>
    <property type="match status" value="1"/>
</dbReference>
<evidence type="ECO:0000256" key="2">
    <source>
        <dbReference type="ARBA" id="ARBA00022448"/>
    </source>
</evidence>